<dbReference type="EMBL" id="JYDT01000182">
    <property type="protein sequence ID" value="KRY82249.1"/>
    <property type="molecule type" value="Genomic_DNA"/>
</dbReference>
<keyword evidence="2" id="KW-1185">Reference proteome</keyword>
<reference evidence="1 2" key="1">
    <citation type="submission" date="2015-01" db="EMBL/GenBank/DDBJ databases">
        <title>Evolution of Trichinella species and genotypes.</title>
        <authorList>
            <person name="Korhonen P.K."/>
            <person name="Edoardo P."/>
            <person name="Giuseppe L.R."/>
            <person name="Gasser R.B."/>
        </authorList>
    </citation>
    <scope>NUCLEOTIDE SEQUENCE [LARGE SCALE GENOMIC DNA]</scope>
    <source>
        <strain evidence="1">ISS470</strain>
    </source>
</reference>
<organism evidence="1 2">
    <name type="scientific">Trichinella pseudospiralis</name>
    <name type="common">Parasitic roundworm</name>
    <dbReference type="NCBI Taxonomy" id="6337"/>
    <lineage>
        <taxon>Eukaryota</taxon>
        <taxon>Metazoa</taxon>
        <taxon>Ecdysozoa</taxon>
        <taxon>Nematoda</taxon>
        <taxon>Enoplea</taxon>
        <taxon>Dorylaimia</taxon>
        <taxon>Trichinellida</taxon>
        <taxon>Trichinellidae</taxon>
        <taxon>Trichinella</taxon>
    </lineage>
</organism>
<gene>
    <name evidence="1" type="ORF">T4D_7243</name>
</gene>
<accession>A0A0V1F7U8</accession>
<sequence>MNDEHDCDYGQEPITISSGRKFNINQVAGDSSLPRHLLCRTGANADKTIADPSLLMLFAFENIEFT</sequence>
<protein>
    <submittedName>
        <fullName evidence="1">Uncharacterized protein</fullName>
    </submittedName>
</protein>
<dbReference type="Proteomes" id="UP000054995">
    <property type="component" value="Unassembled WGS sequence"/>
</dbReference>
<comment type="caution">
    <text evidence="1">The sequence shown here is derived from an EMBL/GenBank/DDBJ whole genome shotgun (WGS) entry which is preliminary data.</text>
</comment>
<evidence type="ECO:0000313" key="2">
    <source>
        <dbReference type="Proteomes" id="UP000054995"/>
    </source>
</evidence>
<proteinExistence type="predicted"/>
<evidence type="ECO:0000313" key="1">
    <source>
        <dbReference type="EMBL" id="KRY82249.1"/>
    </source>
</evidence>
<dbReference type="AlphaFoldDB" id="A0A0V1F7U8"/>
<name>A0A0V1F7U8_TRIPS</name>